<keyword evidence="3" id="KW-1185">Reference proteome</keyword>
<evidence type="ECO:0000313" key="2">
    <source>
        <dbReference type="EMBL" id="PKI57969.1"/>
    </source>
</evidence>
<sequence>MAIEGIDMRPGTKLGRSSKSLAVSSTRAHGQKGLLQFTDHLADDFSNSLPRRLLPTHDTIPPTPLPATCSALSSLPRISPSSSSRYFLDSVTGRPATSTTAFLSPRGPARGQVAHATLVSGQDRSRRPSSPAVSSRGLIWPSSPIRPSGPVQIPATQFGPIQPSPAQSNSPNISFIYRTAPMN</sequence>
<feature type="compositionally biased region" description="Polar residues" evidence="1">
    <location>
        <begin position="15"/>
        <end position="28"/>
    </location>
</feature>
<evidence type="ECO:0000256" key="1">
    <source>
        <dbReference type="SAM" id="MobiDB-lite"/>
    </source>
</evidence>
<dbReference type="Proteomes" id="UP000233551">
    <property type="component" value="Unassembled WGS sequence"/>
</dbReference>
<organism evidence="2 3">
    <name type="scientific">Punica granatum</name>
    <name type="common">Pomegranate</name>
    <dbReference type="NCBI Taxonomy" id="22663"/>
    <lineage>
        <taxon>Eukaryota</taxon>
        <taxon>Viridiplantae</taxon>
        <taxon>Streptophyta</taxon>
        <taxon>Embryophyta</taxon>
        <taxon>Tracheophyta</taxon>
        <taxon>Spermatophyta</taxon>
        <taxon>Magnoliopsida</taxon>
        <taxon>eudicotyledons</taxon>
        <taxon>Gunneridae</taxon>
        <taxon>Pentapetalae</taxon>
        <taxon>rosids</taxon>
        <taxon>malvids</taxon>
        <taxon>Myrtales</taxon>
        <taxon>Lythraceae</taxon>
        <taxon>Punica</taxon>
    </lineage>
</organism>
<proteinExistence type="predicted"/>
<feature type="region of interest" description="Disordered" evidence="1">
    <location>
        <begin position="1"/>
        <end position="28"/>
    </location>
</feature>
<gene>
    <name evidence="2" type="ORF">CRG98_021644</name>
</gene>
<reference evidence="2 3" key="1">
    <citation type="submission" date="2017-11" db="EMBL/GenBank/DDBJ databases">
        <title>De-novo sequencing of pomegranate (Punica granatum L.) genome.</title>
        <authorList>
            <person name="Akparov Z."/>
            <person name="Amiraslanov A."/>
            <person name="Hajiyeva S."/>
            <person name="Abbasov M."/>
            <person name="Kaur K."/>
            <person name="Hamwieh A."/>
            <person name="Solovyev V."/>
            <person name="Salamov A."/>
            <person name="Braich B."/>
            <person name="Kosarev P."/>
            <person name="Mahmoud A."/>
            <person name="Hajiyev E."/>
            <person name="Babayeva S."/>
            <person name="Izzatullayeva V."/>
            <person name="Mammadov A."/>
            <person name="Mammadov A."/>
            <person name="Sharifova S."/>
            <person name="Ojaghi J."/>
            <person name="Eynullazada K."/>
            <person name="Bayramov B."/>
            <person name="Abdulazimova A."/>
            <person name="Shahmuradov I."/>
        </authorList>
    </citation>
    <scope>NUCLEOTIDE SEQUENCE [LARGE SCALE GENOMIC DNA]</scope>
    <source>
        <strain evidence="3">cv. AG2017</strain>
        <tissue evidence="2">Leaf</tissue>
    </source>
</reference>
<protein>
    <submittedName>
        <fullName evidence="2">Uncharacterized protein</fullName>
    </submittedName>
</protein>
<feature type="region of interest" description="Disordered" evidence="1">
    <location>
        <begin position="117"/>
        <end position="183"/>
    </location>
</feature>
<accession>A0A2I0JNX1</accession>
<dbReference type="EMBL" id="PGOL01001456">
    <property type="protein sequence ID" value="PKI57969.1"/>
    <property type="molecule type" value="Genomic_DNA"/>
</dbReference>
<name>A0A2I0JNX1_PUNGR</name>
<dbReference type="AlphaFoldDB" id="A0A2I0JNX1"/>
<comment type="caution">
    <text evidence="2">The sequence shown here is derived from an EMBL/GenBank/DDBJ whole genome shotgun (WGS) entry which is preliminary data.</text>
</comment>
<feature type="compositionally biased region" description="Polar residues" evidence="1">
    <location>
        <begin position="164"/>
        <end position="173"/>
    </location>
</feature>
<evidence type="ECO:0000313" key="3">
    <source>
        <dbReference type="Proteomes" id="UP000233551"/>
    </source>
</evidence>